<dbReference type="RefSeq" id="WP_008789132.1">
    <property type="nucleotide sequence ID" value="NZ_AKCB01000001.1"/>
</dbReference>
<organism evidence="2 3">
    <name type="scientific">Coprobacillus cateniformis</name>
    <dbReference type="NCBI Taxonomy" id="100884"/>
    <lineage>
        <taxon>Bacteria</taxon>
        <taxon>Bacillati</taxon>
        <taxon>Bacillota</taxon>
        <taxon>Erysipelotrichia</taxon>
        <taxon>Erysipelotrichales</taxon>
        <taxon>Coprobacillaceae</taxon>
        <taxon>Coprobacillus</taxon>
    </lineage>
</organism>
<dbReference type="AlphaFoldDB" id="E7GB91"/>
<evidence type="ECO:0000313" key="2">
    <source>
        <dbReference type="EMBL" id="EFW04626.1"/>
    </source>
</evidence>
<accession>E7GB91</accession>
<dbReference type="GO" id="GO:0140359">
    <property type="term" value="F:ABC-type transporter activity"/>
    <property type="evidence" value="ECO:0007669"/>
    <property type="project" value="InterPro"/>
</dbReference>
<evidence type="ECO:0008006" key="4">
    <source>
        <dbReference type="Google" id="ProtNLM"/>
    </source>
</evidence>
<proteinExistence type="predicted"/>
<keyword evidence="1" id="KW-0812">Transmembrane</keyword>
<feature type="transmembrane region" description="Helical" evidence="1">
    <location>
        <begin position="112"/>
        <end position="139"/>
    </location>
</feature>
<protein>
    <recommendedName>
        <fullName evidence="4">ABC transporter permease</fullName>
    </recommendedName>
</protein>
<reference evidence="2 3" key="1">
    <citation type="submission" date="2010-12" db="EMBL/GenBank/DDBJ databases">
        <title>The Genome Sequence of Coprobacillus sp. strain 29_1.</title>
        <authorList>
            <consortium name="The Broad Institute Genome Sequencing Platform"/>
            <person name="Earl A."/>
            <person name="Ward D."/>
            <person name="Feldgarden M."/>
            <person name="Gevers D."/>
            <person name="Daigneault M."/>
            <person name="Sibley C.D."/>
            <person name="White A."/>
            <person name="Strauss J."/>
            <person name="Allen-Vercoe E."/>
            <person name="Young S.K."/>
            <person name="Zeng Q."/>
            <person name="Gargeya S."/>
            <person name="Fitzgerald M."/>
            <person name="Haas B."/>
            <person name="Abouelleil A."/>
            <person name="Alvarado L."/>
            <person name="Arachchi H.M."/>
            <person name="Berlin A."/>
            <person name="Brown A."/>
            <person name="Chapman S.B."/>
            <person name="Chen Z."/>
            <person name="Dunbar C."/>
            <person name="Freedman E."/>
            <person name="Gearin G."/>
            <person name="Gellesch M."/>
            <person name="Goldberg J."/>
            <person name="Griggs A."/>
            <person name="Gujja S."/>
            <person name="Heilman E."/>
            <person name="Heiman D."/>
            <person name="Howarth C."/>
            <person name="Larson L."/>
            <person name="Lui A."/>
            <person name="MacDonald P.J.P."/>
            <person name="Mehta T."/>
            <person name="Montmayeur A."/>
            <person name="Murphy C."/>
            <person name="Neiman D."/>
            <person name="Pearson M."/>
            <person name="Priest M."/>
            <person name="Roberts A."/>
            <person name="Saif S."/>
            <person name="Shea T."/>
            <person name="Shenoy N."/>
            <person name="Sisk P."/>
            <person name="Stolte C."/>
            <person name="Sykes S."/>
            <person name="White J."/>
            <person name="Yandava C."/>
            <person name="Nusbaum C."/>
            <person name="Birren B."/>
        </authorList>
    </citation>
    <scope>NUCLEOTIDE SEQUENCE [LARGE SCALE GENOMIC DNA]</scope>
    <source>
        <strain evidence="2 3">29_1</strain>
    </source>
</reference>
<evidence type="ECO:0000313" key="3">
    <source>
        <dbReference type="Proteomes" id="UP000003157"/>
    </source>
</evidence>
<name>E7GB91_9FIRM</name>
<dbReference type="STRING" id="100884.GCA_000269565_02132"/>
<dbReference type="HOGENOM" id="CLU_091969_1_0_9"/>
<keyword evidence="1" id="KW-0472">Membrane</keyword>
<dbReference type="Proteomes" id="UP000003157">
    <property type="component" value="Unassembled WGS sequence"/>
</dbReference>
<gene>
    <name evidence="2" type="ORF">HMPREF9488_02032</name>
</gene>
<feature type="transmembrane region" description="Helical" evidence="1">
    <location>
        <begin position="182"/>
        <end position="206"/>
    </location>
</feature>
<dbReference type="eggNOG" id="COG1277">
    <property type="taxonomic scope" value="Bacteria"/>
</dbReference>
<feature type="transmembrane region" description="Helical" evidence="1">
    <location>
        <begin position="73"/>
        <end position="91"/>
    </location>
</feature>
<feature type="transmembrane region" description="Helical" evidence="1">
    <location>
        <begin position="226"/>
        <end position="248"/>
    </location>
</feature>
<dbReference type="EMBL" id="ADKX01000034">
    <property type="protein sequence ID" value="EFW04626.1"/>
    <property type="molecule type" value="Genomic_DNA"/>
</dbReference>
<dbReference type="GO" id="GO:0005886">
    <property type="term" value="C:plasma membrane"/>
    <property type="evidence" value="ECO:0007669"/>
    <property type="project" value="UniProtKB-SubCell"/>
</dbReference>
<keyword evidence="1" id="KW-1133">Transmembrane helix</keyword>
<dbReference type="OrthoDB" id="4187110at2"/>
<evidence type="ECO:0000256" key="1">
    <source>
        <dbReference type="SAM" id="Phobius"/>
    </source>
</evidence>
<comment type="caution">
    <text evidence="2">The sequence shown here is derived from an EMBL/GenBank/DDBJ whole genome shotgun (WGS) entry which is preliminary data.</text>
</comment>
<feature type="transmembrane region" description="Helical" evidence="1">
    <location>
        <begin position="21"/>
        <end position="42"/>
    </location>
</feature>
<keyword evidence="3" id="KW-1185">Reference proteome</keyword>
<dbReference type="GeneID" id="78229971"/>
<sequence>MKSFIAFSKKEFIEYLRTYKLFISIMIFLILGFLNPISAKYLPEIVSLVMPEGVMNIPTPTVLDSWTQFFKNVPQMGLIIFLVVFGGIVANELHKGTLINMLSKGLPRHTVVLSKFITISLVWTFCYYLSFAITFLYNLLFWTDTSVYCLFASVSFVWLFGLLMISFIILGSILTKNMAGGLLLAGLAYVISMIISIFETLAQYSPIYLTNQNLALLTKSVSLTDFIPSIGLTVIIIIINIFLSMSIFNKKQL</sequence>
<feature type="transmembrane region" description="Helical" evidence="1">
    <location>
        <begin position="145"/>
        <end position="170"/>
    </location>
</feature>